<accession>A0ACC0D4J1</accession>
<keyword evidence="2" id="KW-1185">Reference proteome</keyword>
<gene>
    <name evidence="1" type="ORF">F4821DRAFT_277694</name>
</gene>
<dbReference type="Proteomes" id="UP001497680">
    <property type="component" value="Unassembled WGS sequence"/>
</dbReference>
<protein>
    <submittedName>
        <fullName evidence="1">Uncharacterized protein</fullName>
    </submittedName>
</protein>
<dbReference type="EMBL" id="MU394307">
    <property type="protein sequence ID" value="KAI6087477.1"/>
    <property type="molecule type" value="Genomic_DNA"/>
</dbReference>
<name>A0ACC0D4J1_9PEZI</name>
<organism evidence="1 2">
    <name type="scientific">Hypoxylon rubiginosum</name>
    <dbReference type="NCBI Taxonomy" id="110542"/>
    <lineage>
        <taxon>Eukaryota</taxon>
        <taxon>Fungi</taxon>
        <taxon>Dikarya</taxon>
        <taxon>Ascomycota</taxon>
        <taxon>Pezizomycotina</taxon>
        <taxon>Sordariomycetes</taxon>
        <taxon>Xylariomycetidae</taxon>
        <taxon>Xylariales</taxon>
        <taxon>Hypoxylaceae</taxon>
        <taxon>Hypoxylon</taxon>
    </lineage>
</organism>
<evidence type="ECO:0000313" key="2">
    <source>
        <dbReference type="Proteomes" id="UP001497680"/>
    </source>
</evidence>
<comment type="caution">
    <text evidence="1">The sequence shown here is derived from an EMBL/GenBank/DDBJ whole genome shotgun (WGS) entry which is preliminary data.</text>
</comment>
<evidence type="ECO:0000313" key="1">
    <source>
        <dbReference type="EMBL" id="KAI6087477.1"/>
    </source>
</evidence>
<reference evidence="1 2" key="1">
    <citation type="journal article" date="2022" name="New Phytol.">
        <title>Ecological generalism drives hyperdiversity of secondary metabolite gene clusters in xylarialean endophytes.</title>
        <authorList>
            <person name="Franco M.E.E."/>
            <person name="Wisecaver J.H."/>
            <person name="Arnold A.E."/>
            <person name="Ju Y.M."/>
            <person name="Slot J.C."/>
            <person name="Ahrendt S."/>
            <person name="Moore L.P."/>
            <person name="Eastman K.E."/>
            <person name="Scott K."/>
            <person name="Konkel Z."/>
            <person name="Mondo S.J."/>
            <person name="Kuo A."/>
            <person name="Hayes R.D."/>
            <person name="Haridas S."/>
            <person name="Andreopoulos B."/>
            <person name="Riley R."/>
            <person name="LaButti K."/>
            <person name="Pangilinan J."/>
            <person name="Lipzen A."/>
            <person name="Amirebrahimi M."/>
            <person name="Yan J."/>
            <person name="Adam C."/>
            <person name="Keymanesh K."/>
            <person name="Ng V."/>
            <person name="Louie K."/>
            <person name="Northen T."/>
            <person name="Drula E."/>
            <person name="Henrissat B."/>
            <person name="Hsieh H.M."/>
            <person name="Youens-Clark K."/>
            <person name="Lutzoni F."/>
            <person name="Miadlikowska J."/>
            <person name="Eastwood D.C."/>
            <person name="Hamelin R.C."/>
            <person name="Grigoriev I.V."/>
            <person name="U'Ren J.M."/>
        </authorList>
    </citation>
    <scope>NUCLEOTIDE SEQUENCE [LARGE SCALE GENOMIC DNA]</scope>
    <source>
        <strain evidence="1 2">ER1909</strain>
    </source>
</reference>
<proteinExistence type="predicted"/>
<sequence length="156" mass="16656">MVTVEVQPPAQVQAGAVMYPPLVISSDSGDAYDFVQVALVDPYGRVLDDQLHGTLSTSGRALNDRASSRSGDSTVYSVFPDLAVSHAGAYTLRVNALRMDYNSADGAGAFLTASTFTAQIMVYEQSVATEIPSPDEQALLRRLRRSGGFGVPRSPR</sequence>